<feature type="compositionally biased region" description="Polar residues" evidence="4">
    <location>
        <begin position="311"/>
        <end position="321"/>
    </location>
</feature>
<feature type="compositionally biased region" description="Acidic residues" evidence="4">
    <location>
        <begin position="103"/>
        <end position="114"/>
    </location>
</feature>
<dbReference type="InterPro" id="IPR032675">
    <property type="entry name" value="LRR_dom_sf"/>
</dbReference>
<feature type="region of interest" description="Disordered" evidence="4">
    <location>
        <begin position="31"/>
        <end position="268"/>
    </location>
</feature>
<dbReference type="SUPFAM" id="SSF52047">
    <property type="entry name" value="RNI-like"/>
    <property type="match status" value="1"/>
</dbReference>
<evidence type="ECO:0000313" key="5">
    <source>
        <dbReference type="EMBL" id="CCD25046.1"/>
    </source>
</evidence>
<dbReference type="PANTHER" id="PTHR24107:SF30">
    <property type="entry name" value="GLC7-INTERACTING PROTEIN 3-RELATED"/>
    <property type="match status" value="1"/>
</dbReference>
<evidence type="ECO:0000256" key="2">
    <source>
        <dbReference type="ARBA" id="ARBA00022490"/>
    </source>
</evidence>
<organism evidence="5 6">
    <name type="scientific">Naumovozyma dairenensis (strain ATCC 10597 / BCRC 20456 / CBS 421 / NBRC 0211 / NRRL Y-12639)</name>
    <name type="common">Saccharomyces dairenensis</name>
    <dbReference type="NCBI Taxonomy" id="1071378"/>
    <lineage>
        <taxon>Eukaryota</taxon>
        <taxon>Fungi</taxon>
        <taxon>Dikarya</taxon>
        <taxon>Ascomycota</taxon>
        <taxon>Saccharomycotina</taxon>
        <taxon>Saccharomycetes</taxon>
        <taxon>Saccharomycetales</taxon>
        <taxon>Saccharomycetaceae</taxon>
        <taxon>Naumovozyma</taxon>
    </lineage>
</organism>
<dbReference type="GeneID" id="11498936"/>
<gene>
    <name evidence="5" type="primary">NDAI0E02290</name>
    <name evidence="5" type="ordered locus">NDAI_0E02290</name>
</gene>
<evidence type="ECO:0000256" key="1">
    <source>
        <dbReference type="ARBA" id="ARBA00004245"/>
    </source>
</evidence>
<dbReference type="OrthoDB" id="8436363at2759"/>
<dbReference type="eggNOG" id="ENOG502QYHN">
    <property type="taxonomic scope" value="Eukaryota"/>
</dbReference>
<dbReference type="OMA" id="KWGFFVQ"/>
<dbReference type="GO" id="GO:0019888">
    <property type="term" value="F:protein phosphatase regulator activity"/>
    <property type="evidence" value="ECO:0007669"/>
    <property type="project" value="EnsemblFungi"/>
</dbReference>
<protein>
    <recommendedName>
        <fullName evidence="7">GLC7-interacting protein 3</fullName>
    </recommendedName>
</protein>
<dbReference type="GO" id="GO:0007059">
    <property type="term" value="P:chromosome segregation"/>
    <property type="evidence" value="ECO:0007669"/>
    <property type="project" value="EnsemblFungi"/>
</dbReference>
<evidence type="ECO:0000313" key="6">
    <source>
        <dbReference type="Proteomes" id="UP000000689"/>
    </source>
</evidence>
<dbReference type="HOGENOM" id="CLU_007231_0_0_1"/>
<dbReference type="Proteomes" id="UP000000689">
    <property type="component" value="Chromosome 5"/>
</dbReference>
<dbReference type="GO" id="GO:0008157">
    <property type="term" value="F:protein phosphatase 1 binding"/>
    <property type="evidence" value="ECO:0007669"/>
    <property type="project" value="EnsemblFungi"/>
</dbReference>
<feature type="compositionally biased region" description="Low complexity" evidence="4">
    <location>
        <begin position="166"/>
        <end position="192"/>
    </location>
</feature>
<keyword evidence="6" id="KW-1185">Reference proteome</keyword>
<keyword evidence="3" id="KW-0206">Cytoskeleton</keyword>
<feature type="compositionally biased region" description="Basic residues" evidence="4">
    <location>
        <begin position="31"/>
        <end position="40"/>
    </location>
</feature>
<sequence length="1387" mass="153068">MSSNLIDATNIRQIHNPSDFDVPLEWLYKGKSKRKSKSSSRLKSSSSSNKLKKLKNSSSNDPFASSTTDNQKQRSTSISNAALSSNHIPILQKPGLVDSNENAIDDDDDDEDDNNVQKDDLNNLHALTPTTTATTMEPTMVNSTSKKLVDEEKSNLPSRSSKRNRSISISNAIASSNNSKSKNTPSTISSTSDPPPTIASAIPTFNSIKRNNSTNSNNGSTKKSLFGSIFGRGSSTSNSKTKPQLATPSASAPTPTPKLNTALPSNSKTLKKISKLNSMPQSDHPKETTPISAIYTSSSESTDSTPSNDSAIVSTGTPATSMNTLSSIPSIPSMTIKDLSNVTLKRVSFAVDKFDNDPAQQLPSRTPKTGKVLVPDDMISDLPSISIGISNTIIDDGKFMNQRKITKNSKEYKIAMENHRFALKEAAKHQQEAHFAAKRIANEVSNFKSNGTSNSNNNPVNELRSHLNDKINKIDNPIHIHEHHFEEKINNNEETQEITLDIIYTRCCHLREILPIPSTLRQVVGKTSPLQILKFLNPKPTLIDVLSFADFISIVPINTIIFDNVTLTSNMLKIIITSLVKSQNLEKLGLRNVIIDNENWKLLCKFLLNNKSLTKLDISQTKIRSEISSSSSSPSQTLASSSNMIPVDEIYRHNKDWSLFVDVLRNRDGKPLEELLLNGIKFNKIPLTILQNLLNGLTNQKNSPPKGIRLGLATSDLSLDCVKILLSWWSKNTVQGIDLSFNDLSEYVKPMISKLASLSFESLEYFTLNNTSISTGYDMALFLKYLSRLPNLKFLDLSNLPQIFPDVLPYMHKYLPKFKHLKRIHLDNNNLSFKELTVVCNILLKCQSLAHVSMLSQGTSSITNVAIKSAGSDQIGIQETSSSSTPSQFAKNTFCATLYAFAKDSSNLVGLDIDYDQIPDEIQQRIALCLMRNMNRAMDSTFQLDELTSQDDLLFDGTLITENAEDVLAKLNKLNAQNQTGTNVNGTNGTGQSSKDDVTKRYLLKKYVEKIHKVHYNVQEKIDSMFEKRNSGELTLVEKENLLRLILLDKNLSNIIEILSDLTRGSDFLGMSTNNSKGSISSIKSNDHADDTINNHTMTNDTVAYADGDIDSQRKPILRHVECNNPEEIQTPETETMARPHLMATDSGRTIDVLTGKPVLFRRSSTTSVVGKRQEMEEGELHKWGFFVQQQRAIYPDNDTSIKKDTIVPAIAPPVKPTLPVITTATANVEITPVTKTLTTPTTPTTTTRILPKIPSGAELRNAIIKAKGIDSIDDLIQNVTENEVELLDIYGKSVQSKLHLDTASSAVGNEDKKKAIVDSPTITTPTKKSVIVAKLKPVMPIMKKLDNDDDSGNDGCNGNGKNCEKTVTEAYDKLLNDLSVNRPSKT</sequence>
<feature type="compositionally biased region" description="Polar residues" evidence="4">
    <location>
        <begin position="61"/>
        <end position="87"/>
    </location>
</feature>
<dbReference type="RefSeq" id="XP_003670289.1">
    <property type="nucleotide sequence ID" value="XM_003670241.1"/>
</dbReference>
<evidence type="ECO:0008006" key="7">
    <source>
        <dbReference type="Google" id="ProtNLM"/>
    </source>
</evidence>
<evidence type="ECO:0000256" key="4">
    <source>
        <dbReference type="SAM" id="MobiDB-lite"/>
    </source>
</evidence>
<proteinExistence type="predicted"/>
<feature type="compositionally biased region" description="Low complexity" evidence="4">
    <location>
        <begin position="128"/>
        <end position="140"/>
    </location>
</feature>
<dbReference type="KEGG" id="ndi:NDAI_0E02290"/>
<dbReference type="InterPro" id="IPR052410">
    <property type="entry name" value="DRC5"/>
</dbReference>
<dbReference type="PANTHER" id="PTHR24107">
    <property type="entry name" value="YNEIN REGULATORY COMPLEX SUBUNIT 5"/>
    <property type="match status" value="1"/>
</dbReference>
<keyword evidence="2" id="KW-0963">Cytoplasm</keyword>
<dbReference type="Gene3D" id="3.80.10.10">
    <property type="entry name" value="Ribonuclease Inhibitor"/>
    <property type="match status" value="1"/>
</dbReference>
<feature type="compositionally biased region" description="Polar residues" evidence="4">
    <location>
        <begin position="233"/>
        <end position="244"/>
    </location>
</feature>
<feature type="compositionally biased region" description="Polar residues" evidence="4">
    <location>
        <begin position="258"/>
        <end position="268"/>
    </location>
</feature>
<accession>G0WBC6</accession>
<dbReference type="GO" id="GO:0005856">
    <property type="term" value="C:cytoskeleton"/>
    <property type="evidence" value="ECO:0007669"/>
    <property type="project" value="UniProtKB-SubCell"/>
</dbReference>
<reference evidence="5 6" key="1">
    <citation type="journal article" date="2011" name="Proc. Natl. Acad. Sci. U.S.A.">
        <title>Evolutionary erosion of yeast sex chromosomes by mating-type switching accidents.</title>
        <authorList>
            <person name="Gordon J.L."/>
            <person name="Armisen D."/>
            <person name="Proux-Wera E."/>
            <person name="Oheigeartaigh S.S."/>
            <person name="Byrne K.P."/>
            <person name="Wolfe K.H."/>
        </authorList>
    </citation>
    <scope>NUCLEOTIDE SEQUENCE [LARGE SCALE GENOMIC DNA]</scope>
    <source>
        <strain evidence="6">ATCC 10597 / BCRC 20456 / CBS 421 / NBRC 0211 / NRRL Y-12639</strain>
    </source>
</reference>
<feature type="compositionally biased region" description="Low complexity" evidence="4">
    <location>
        <begin position="206"/>
        <end position="224"/>
    </location>
</feature>
<feature type="region of interest" description="Disordered" evidence="4">
    <location>
        <begin position="297"/>
        <end position="321"/>
    </location>
</feature>
<evidence type="ECO:0000256" key="3">
    <source>
        <dbReference type="ARBA" id="ARBA00023212"/>
    </source>
</evidence>
<name>G0WBC6_NAUDC</name>
<comment type="subcellular location">
    <subcellularLocation>
        <location evidence="1">Cytoplasm</location>
        <location evidence="1">Cytoskeleton</location>
    </subcellularLocation>
</comment>
<dbReference type="EMBL" id="HE580271">
    <property type="protein sequence ID" value="CCD25046.1"/>
    <property type="molecule type" value="Genomic_DNA"/>
</dbReference>
<feature type="compositionally biased region" description="Low complexity" evidence="4">
    <location>
        <begin position="297"/>
        <end position="310"/>
    </location>
</feature>